<dbReference type="OrthoDB" id="5798273at2759"/>
<dbReference type="EMBL" id="OB662078">
    <property type="protein sequence ID" value="CAD7229464.1"/>
    <property type="molecule type" value="Genomic_DNA"/>
</dbReference>
<organism evidence="1">
    <name type="scientific">Cyprideis torosa</name>
    <dbReference type="NCBI Taxonomy" id="163714"/>
    <lineage>
        <taxon>Eukaryota</taxon>
        <taxon>Metazoa</taxon>
        <taxon>Ecdysozoa</taxon>
        <taxon>Arthropoda</taxon>
        <taxon>Crustacea</taxon>
        <taxon>Oligostraca</taxon>
        <taxon>Ostracoda</taxon>
        <taxon>Podocopa</taxon>
        <taxon>Podocopida</taxon>
        <taxon>Cytherocopina</taxon>
        <taxon>Cytheroidea</taxon>
        <taxon>Cytherideidae</taxon>
        <taxon>Cyprideis</taxon>
    </lineage>
</organism>
<dbReference type="AlphaFoldDB" id="A0A7R8ZRK9"/>
<gene>
    <name evidence="1" type="ORF">CTOB1V02_LOCUS7334</name>
</gene>
<reference evidence="1" key="1">
    <citation type="submission" date="2020-11" db="EMBL/GenBank/DDBJ databases">
        <authorList>
            <person name="Tran Van P."/>
        </authorList>
    </citation>
    <scope>NUCLEOTIDE SEQUENCE</scope>
</reference>
<evidence type="ECO:0000313" key="1">
    <source>
        <dbReference type="EMBL" id="CAD7229464.1"/>
    </source>
</evidence>
<proteinExistence type="predicted"/>
<dbReference type="PANTHER" id="PTHR34717">
    <property type="entry name" value="EG:BACR7A4.20 PROTEIN"/>
    <property type="match status" value="1"/>
</dbReference>
<dbReference type="PANTHER" id="PTHR34717:SF1">
    <property type="entry name" value="EG:BACR7A4.20 PROTEIN"/>
    <property type="match status" value="1"/>
</dbReference>
<sequence>MLATTALARTTVSELGSTASVIVYYTLDCCAAFDDKPEHPVPPFSRSKFQSYRFGLELGYIYYSTGKVEAVDWVDLKLYQHGEGGRSPRDHAFRFGAGGKTYHVDVMVLPPTPHLHFYGAEAKSKMVQRFCKFVLTSYGFNNEARTLKGQGFSDWIYNLDSWHWEGTENVG</sequence>
<protein>
    <submittedName>
        <fullName evidence="1">Uncharacterized protein</fullName>
    </submittedName>
</protein>
<accession>A0A7R8ZRK9</accession>
<name>A0A7R8ZRK9_9CRUS</name>